<protein>
    <submittedName>
        <fullName evidence="1">AAA family ATPase</fullName>
    </submittedName>
</protein>
<keyword evidence="2" id="KW-1185">Reference proteome</keyword>
<reference evidence="2" key="1">
    <citation type="submission" date="2014-12" db="EMBL/GenBank/DDBJ databases">
        <title>Complete genome sequence of a multi-drug resistant Klebsiella pneumoniae.</title>
        <authorList>
            <person name="Hua X."/>
            <person name="Chen Q."/>
            <person name="Li X."/>
            <person name="Feng Y."/>
            <person name="Ruan Z."/>
            <person name="Yu Y."/>
        </authorList>
    </citation>
    <scope>NUCLEOTIDE SEQUENCE [LARGE SCALE GENOMIC DNA]</scope>
    <source>
        <strain evidence="2">5.12</strain>
    </source>
</reference>
<organism evidence="1 2">
    <name type="scientific">Alteromonas pelagimontana</name>
    <dbReference type="NCBI Taxonomy" id="1858656"/>
    <lineage>
        <taxon>Bacteria</taxon>
        <taxon>Pseudomonadati</taxon>
        <taxon>Pseudomonadota</taxon>
        <taxon>Gammaproteobacteria</taxon>
        <taxon>Alteromonadales</taxon>
        <taxon>Alteromonadaceae</taxon>
        <taxon>Alteromonas/Salinimonas group</taxon>
        <taxon>Alteromonas</taxon>
    </lineage>
</organism>
<dbReference type="PROSITE" id="PS00675">
    <property type="entry name" value="SIGMA54_INTERACT_1"/>
    <property type="match status" value="1"/>
</dbReference>
<dbReference type="OrthoDB" id="6388791at2"/>
<dbReference type="RefSeq" id="WP_075607823.1">
    <property type="nucleotide sequence ID" value="NZ_CP052766.1"/>
</dbReference>
<gene>
    <name evidence="1" type="ORF">CA267_008845</name>
</gene>
<dbReference type="Proteomes" id="UP000219285">
    <property type="component" value="Chromosome"/>
</dbReference>
<reference evidence="1 2" key="2">
    <citation type="submission" date="2020-04" db="EMBL/GenBank/DDBJ databases">
        <title>Complete genome sequence of Alteromonas pelagimontana 5.12T.</title>
        <authorList>
            <person name="Sinha R.K."/>
            <person name="Krishnan K.P."/>
            <person name="Kurian J.P."/>
        </authorList>
    </citation>
    <scope>NUCLEOTIDE SEQUENCE [LARGE SCALE GENOMIC DNA]</scope>
    <source>
        <strain evidence="1 2">5.12</strain>
    </source>
</reference>
<evidence type="ECO:0000313" key="2">
    <source>
        <dbReference type="Proteomes" id="UP000219285"/>
    </source>
</evidence>
<dbReference type="InterPro" id="IPR025662">
    <property type="entry name" value="Sigma_54_int_dom_ATP-bd_1"/>
</dbReference>
<dbReference type="SUPFAM" id="SSF52540">
    <property type="entry name" value="P-loop containing nucleoside triphosphate hydrolases"/>
    <property type="match status" value="1"/>
</dbReference>
<dbReference type="AlphaFoldDB" id="A0A6M4MDH5"/>
<proteinExistence type="predicted"/>
<dbReference type="InterPro" id="IPR008868">
    <property type="entry name" value="TniB"/>
</dbReference>
<dbReference type="InterPro" id="IPR027417">
    <property type="entry name" value="P-loop_NTPase"/>
</dbReference>
<dbReference type="Gene3D" id="3.40.50.300">
    <property type="entry name" value="P-loop containing nucleotide triphosphate hydrolases"/>
    <property type="match status" value="1"/>
</dbReference>
<name>A0A6M4MDH5_9ALTE</name>
<evidence type="ECO:0000313" key="1">
    <source>
        <dbReference type="EMBL" id="QJR80878.1"/>
    </source>
</evidence>
<accession>A0A6M4MDH5</accession>
<dbReference type="EMBL" id="CP052766">
    <property type="protein sequence ID" value="QJR80878.1"/>
    <property type="molecule type" value="Genomic_DNA"/>
</dbReference>
<dbReference type="KEGG" id="apel:CA267_008845"/>
<sequence length="325" mass="36961">MRNCISAANEASQFKQHYSYVDKFDSVMQAITDNIDYRFAEDCGIIIAGDSGTGKSTLSKRFLLDHSGADTDETDSIFGIYVEICGSGFEALYEDMLEQLHCKDHRLGSVASKKRRVIELINALDVKVIFVDEAQEGLPGAVLPSSGYIKLLKEFTNKTNASWVLLGPEKVKRIADIDEQMGERFTQVLTLEAFNCKGNENIEAFMEYIIELLGVLGRKAPFFKCLRESMNEEGTDFEYKDDVDYENLLRFLLATKGRPRRITRLLTDCIHHTAPTEKITKALLAQLYEKKYRNDVEIDNQEWFNPFTASKAKVIAKLRLWGLYA</sequence>
<dbReference type="Pfam" id="PF05621">
    <property type="entry name" value="TniB"/>
    <property type="match status" value="1"/>
</dbReference>